<comment type="caution">
    <text evidence="2">The sequence shown here is derived from an EMBL/GenBank/DDBJ whole genome shotgun (WGS) entry which is preliminary data.</text>
</comment>
<feature type="transmembrane region" description="Helical" evidence="1">
    <location>
        <begin position="172"/>
        <end position="194"/>
    </location>
</feature>
<dbReference type="AlphaFoldDB" id="E9SDD3"/>
<evidence type="ECO:0000313" key="2">
    <source>
        <dbReference type="EMBL" id="EGC02709.1"/>
    </source>
</evidence>
<gene>
    <name evidence="2" type="ORF">CUS_4534</name>
</gene>
<dbReference type="Proteomes" id="UP000004259">
    <property type="component" value="Unassembled WGS sequence"/>
</dbReference>
<dbReference type="STRING" id="246199.CUS_4534"/>
<feature type="transmembrane region" description="Helical" evidence="1">
    <location>
        <begin position="12"/>
        <end position="35"/>
    </location>
</feature>
<accession>E9SDD3</accession>
<proteinExistence type="predicted"/>
<sequence>MKSLKCDLSKSILNIGFLGCVILTAFLCFTSKVYVDPSTAKSYSVIEAIFIIDKQLKLENYSFSSYSVFCKGFNGYLSLFMPVISAIPFIIPFTSEGASGMKRFVITRTGVTKYYLSKVVSVLFCGGLIACLGYAFYGLAVRFLFPSLSSYDLDYKTMELIFVTNKNELTSVITLLVSAFLYGAESVALSLIIFSFSYDPYLITCIPFILIYTWQTSLQKITKNLIDKERFDIANVVYDMYPSSVMSLNVTATSKDIKIIIIFTMALIVFCSFFYITVMHCRTDKGE</sequence>
<keyword evidence="1" id="KW-0812">Transmembrane</keyword>
<keyword evidence="1" id="KW-1133">Transmembrane helix</keyword>
<feature type="transmembrane region" description="Helical" evidence="1">
    <location>
        <begin position="257"/>
        <end position="278"/>
    </location>
</feature>
<organism evidence="2 3">
    <name type="scientific">Ruminococcus albus 8</name>
    <dbReference type="NCBI Taxonomy" id="246199"/>
    <lineage>
        <taxon>Bacteria</taxon>
        <taxon>Bacillati</taxon>
        <taxon>Bacillota</taxon>
        <taxon>Clostridia</taxon>
        <taxon>Eubacteriales</taxon>
        <taxon>Oscillospiraceae</taxon>
        <taxon>Ruminococcus</taxon>
    </lineage>
</organism>
<evidence type="ECO:0000256" key="1">
    <source>
        <dbReference type="SAM" id="Phobius"/>
    </source>
</evidence>
<keyword evidence="3" id="KW-1185">Reference proteome</keyword>
<evidence type="ECO:0000313" key="3">
    <source>
        <dbReference type="Proteomes" id="UP000004259"/>
    </source>
</evidence>
<feature type="transmembrane region" description="Helical" evidence="1">
    <location>
        <begin position="201"/>
        <end position="218"/>
    </location>
</feature>
<keyword evidence="1" id="KW-0472">Membrane</keyword>
<dbReference type="EMBL" id="ADKM02000090">
    <property type="protein sequence ID" value="EGC02709.1"/>
    <property type="molecule type" value="Genomic_DNA"/>
</dbReference>
<name>E9SDD3_RUMAL</name>
<feature type="transmembrane region" description="Helical" evidence="1">
    <location>
        <begin position="73"/>
        <end position="94"/>
    </location>
</feature>
<dbReference type="eggNOG" id="ENOG5033IN3">
    <property type="taxonomic scope" value="Bacteria"/>
</dbReference>
<protein>
    <submittedName>
        <fullName evidence="2">Conserved domain protein</fullName>
    </submittedName>
</protein>
<reference evidence="2 3" key="1">
    <citation type="submission" date="2011-02" db="EMBL/GenBank/DDBJ databases">
        <authorList>
            <person name="Nelson K.E."/>
            <person name="Sutton G."/>
            <person name="Torralba M."/>
            <person name="Durkin S."/>
            <person name="Harkins D."/>
            <person name="Montgomery R."/>
            <person name="Ziemer C."/>
            <person name="Klaassens E."/>
            <person name="Ocuiv P."/>
            <person name="Morrison M."/>
        </authorList>
    </citation>
    <scope>NUCLEOTIDE SEQUENCE [LARGE SCALE GENOMIC DNA]</scope>
    <source>
        <strain evidence="2 3">8</strain>
    </source>
</reference>
<feature type="transmembrane region" description="Helical" evidence="1">
    <location>
        <begin position="115"/>
        <end position="137"/>
    </location>
</feature>